<organism evidence="4 5">
    <name type="scientific">Phyllobacterium myrsinacearum</name>
    <dbReference type="NCBI Taxonomy" id="28101"/>
    <lineage>
        <taxon>Bacteria</taxon>
        <taxon>Pseudomonadati</taxon>
        <taxon>Pseudomonadota</taxon>
        <taxon>Alphaproteobacteria</taxon>
        <taxon>Hyphomicrobiales</taxon>
        <taxon>Phyllobacteriaceae</taxon>
        <taxon>Phyllobacterium</taxon>
    </lineage>
</organism>
<evidence type="ECO:0000313" key="5">
    <source>
        <dbReference type="Proteomes" id="UP000238563"/>
    </source>
</evidence>
<evidence type="ECO:0000256" key="2">
    <source>
        <dbReference type="SAM" id="SignalP"/>
    </source>
</evidence>
<comment type="caution">
    <text evidence="4">The sequence shown here is derived from an EMBL/GenBank/DDBJ whole genome shotgun (WGS) entry which is preliminary data.</text>
</comment>
<dbReference type="SMART" id="SM00287">
    <property type="entry name" value="SH3b"/>
    <property type="match status" value="1"/>
</dbReference>
<sequence>MKSFLTLLVFCSTMIFSAGSAFADAAYTTGNVNLRTGPATHYARVGTLAAGTRVNVLACQSNWCRIGRQGIRGWVSANYLDRIAVHRPAIVVRPTIIVRPPYHHGHRPPHRPHRPRPNCKIAPGFSCR</sequence>
<feature type="region of interest" description="Disordered" evidence="1">
    <location>
        <begin position="102"/>
        <end position="128"/>
    </location>
</feature>
<gene>
    <name evidence="4" type="ORF">C5750_17980</name>
</gene>
<dbReference type="EMBL" id="PVBT01000005">
    <property type="protein sequence ID" value="PRD51838.1"/>
    <property type="molecule type" value="Genomic_DNA"/>
</dbReference>
<evidence type="ECO:0000256" key="1">
    <source>
        <dbReference type="SAM" id="MobiDB-lite"/>
    </source>
</evidence>
<dbReference type="InterPro" id="IPR003646">
    <property type="entry name" value="SH3-like_bac-type"/>
</dbReference>
<feature type="domain" description="SH3b" evidence="3">
    <location>
        <begin position="23"/>
        <end position="84"/>
    </location>
</feature>
<dbReference type="InterPro" id="IPR052354">
    <property type="entry name" value="Cell_Wall_Dynamics_Protein"/>
</dbReference>
<dbReference type="AlphaFoldDB" id="A0A2S9JFY6"/>
<keyword evidence="5" id="KW-1185">Reference proteome</keyword>
<dbReference type="InterPro" id="IPR036028">
    <property type="entry name" value="SH3-like_dom_sf"/>
</dbReference>
<dbReference type="SUPFAM" id="SSF50044">
    <property type="entry name" value="SH3-domain"/>
    <property type="match status" value="1"/>
</dbReference>
<feature type="chain" id="PRO_5015441721" evidence="2">
    <location>
        <begin position="24"/>
        <end position="128"/>
    </location>
</feature>
<dbReference type="Gene3D" id="2.30.30.40">
    <property type="entry name" value="SH3 Domains"/>
    <property type="match status" value="1"/>
</dbReference>
<protein>
    <submittedName>
        <fullName evidence="4">Ligand-binding protein SH3</fullName>
    </submittedName>
</protein>
<dbReference type="OrthoDB" id="8457065at2"/>
<dbReference type="Pfam" id="PF08239">
    <property type="entry name" value="SH3_3"/>
    <property type="match status" value="1"/>
</dbReference>
<dbReference type="Proteomes" id="UP000238563">
    <property type="component" value="Unassembled WGS sequence"/>
</dbReference>
<accession>A0A2S9JFY6</accession>
<proteinExistence type="predicted"/>
<keyword evidence="2" id="KW-0732">Signal</keyword>
<dbReference type="PROSITE" id="PS51781">
    <property type="entry name" value="SH3B"/>
    <property type="match status" value="1"/>
</dbReference>
<dbReference type="PANTHER" id="PTHR34408">
    <property type="entry name" value="FAMILY PROTEIN, PUTATIVE-RELATED"/>
    <property type="match status" value="1"/>
</dbReference>
<name>A0A2S9JFY6_9HYPH</name>
<feature type="signal peptide" evidence="2">
    <location>
        <begin position="1"/>
        <end position="23"/>
    </location>
</feature>
<dbReference type="PANTHER" id="PTHR34408:SF1">
    <property type="entry name" value="GLYCOSYL HYDROLASE FAMILY 19 DOMAIN-CONTAINING PROTEIN HI_1415"/>
    <property type="match status" value="1"/>
</dbReference>
<feature type="compositionally biased region" description="Basic residues" evidence="1">
    <location>
        <begin position="102"/>
        <end position="117"/>
    </location>
</feature>
<evidence type="ECO:0000313" key="4">
    <source>
        <dbReference type="EMBL" id="PRD51838.1"/>
    </source>
</evidence>
<reference evidence="4 5" key="1">
    <citation type="submission" date="2018-02" db="EMBL/GenBank/DDBJ databases">
        <title>The draft genome of Phyllobacterium myrsinacearum DSM5892.</title>
        <authorList>
            <person name="Li L."/>
            <person name="Liu L."/>
            <person name="Zhang X."/>
            <person name="Wang T."/>
        </authorList>
    </citation>
    <scope>NUCLEOTIDE SEQUENCE [LARGE SCALE GENOMIC DNA]</scope>
    <source>
        <strain evidence="4 5">DSM 5892</strain>
    </source>
</reference>
<evidence type="ECO:0000259" key="3">
    <source>
        <dbReference type="PROSITE" id="PS51781"/>
    </source>
</evidence>